<comment type="caution">
    <text evidence="5">The sequence shown here is derived from an EMBL/GenBank/DDBJ whole genome shotgun (WGS) entry which is preliminary data.</text>
</comment>
<keyword evidence="6" id="KW-1185">Reference proteome</keyword>
<dbReference type="Pfam" id="PF00440">
    <property type="entry name" value="TetR_N"/>
    <property type="match status" value="1"/>
</dbReference>
<dbReference type="Gene3D" id="1.10.357.10">
    <property type="entry name" value="Tetracycline Repressor, domain 2"/>
    <property type="match status" value="1"/>
</dbReference>
<dbReference type="EMBL" id="NRRU01000008">
    <property type="protein sequence ID" value="MBK1711852.1"/>
    <property type="molecule type" value="Genomic_DNA"/>
</dbReference>
<evidence type="ECO:0000256" key="1">
    <source>
        <dbReference type="ARBA" id="ARBA00023125"/>
    </source>
</evidence>
<feature type="region of interest" description="Disordered" evidence="3">
    <location>
        <begin position="1"/>
        <end position="21"/>
    </location>
</feature>
<dbReference type="InterPro" id="IPR001647">
    <property type="entry name" value="HTH_TetR"/>
</dbReference>
<dbReference type="InterPro" id="IPR009057">
    <property type="entry name" value="Homeodomain-like_sf"/>
</dbReference>
<reference evidence="5" key="2">
    <citation type="journal article" date="2020" name="Microorganisms">
        <title>Osmotic Adaptation and Compatible Solute Biosynthesis of Phototrophic Bacteria as Revealed from Genome Analyses.</title>
        <authorList>
            <person name="Imhoff J.F."/>
            <person name="Rahn T."/>
            <person name="Kunzel S."/>
            <person name="Keller A."/>
            <person name="Neulinger S.C."/>
        </authorList>
    </citation>
    <scope>NUCLEOTIDE SEQUENCE</scope>
    <source>
        <strain evidence="5">IM 151</strain>
    </source>
</reference>
<feature type="DNA-binding region" description="H-T-H motif" evidence="2">
    <location>
        <begin position="45"/>
        <end position="64"/>
    </location>
</feature>
<keyword evidence="1 2" id="KW-0238">DNA-binding</keyword>
<protein>
    <submittedName>
        <fullName evidence="5">TetR family transcriptional regulator</fullName>
    </submittedName>
</protein>
<dbReference type="PANTHER" id="PTHR30055:SF226">
    <property type="entry name" value="HTH-TYPE TRANSCRIPTIONAL REGULATOR PKSA"/>
    <property type="match status" value="1"/>
</dbReference>
<name>A0ABS1DPG0_RUBGE</name>
<dbReference type="SUPFAM" id="SSF46689">
    <property type="entry name" value="Homeodomain-like"/>
    <property type="match status" value="1"/>
</dbReference>
<evidence type="ECO:0000313" key="6">
    <source>
        <dbReference type="Proteomes" id="UP001041814"/>
    </source>
</evidence>
<accession>A0ABS1DPG0</accession>
<dbReference type="PROSITE" id="PS50977">
    <property type="entry name" value="HTH_TETR_2"/>
    <property type="match status" value="1"/>
</dbReference>
<sequence>MAVRRSASPPPKPRRRSAQAQAAFRQSLVDEAKRLLIEHGPDAVTIRAVTEPLGASLMAFYTYFDGKQALLRAVWGEYMSELQQVLLAAAPEGTPPLQALRAHAEAFIGYWEAHPDLYRIAYQPALSVESTTETARTDPVYYEMLELGRRRVAAVVGREPHDHEVLTLGELLFTKGVGYLHTVLVLSRYPIDDRKRLRREVIDDIVETFRRRQRATG</sequence>
<feature type="domain" description="HTH tetR-type" evidence="4">
    <location>
        <begin position="22"/>
        <end position="82"/>
    </location>
</feature>
<dbReference type="RefSeq" id="WP_200377851.1">
    <property type="nucleotide sequence ID" value="NZ_NRRU01000008.1"/>
</dbReference>
<dbReference type="Proteomes" id="UP001041814">
    <property type="component" value="Unassembled WGS sequence"/>
</dbReference>
<dbReference type="PANTHER" id="PTHR30055">
    <property type="entry name" value="HTH-TYPE TRANSCRIPTIONAL REGULATOR RUTR"/>
    <property type="match status" value="1"/>
</dbReference>
<evidence type="ECO:0000256" key="2">
    <source>
        <dbReference type="PROSITE-ProRule" id="PRU00335"/>
    </source>
</evidence>
<reference evidence="5" key="1">
    <citation type="submission" date="2017-08" db="EMBL/GenBank/DDBJ databases">
        <authorList>
            <person name="Imhoff J.F."/>
            <person name="Rahn T."/>
            <person name="Kuenzel S."/>
            <person name="Neulinger S.C."/>
        </authorList>
    </citation>
    <scope>NUCLEOTIDE SEQUENCE</scope>
    <source>
        <strain evidence="5">IM 151</strain>
    </source>
</reference>
<organism evidence="5 6">
    <name type="scientific">Rubrivivax gelatinosus</name>
    <name type="common">Rhodocyclus gelatinosus</name>
    <name type="synonym">Rhodopseudomonas gelatinosa</name>
    <dbReference type="NCBI Taxonomy" id="28068"/>
    <lineage>
        <taxon>Bacteria</taxon>
        <taxon>Pseudomonadati</taxon>
        <taxon>Pseudomonadota</taxon>
        <taxon>Betaproteobacteria</taxon>
        <taxon>Burkholderiales</taxon>
        <taxon>Sphaerotilaceae</taxon>
        <taxon>Rubrivivax</taxon>
    </lineage>
</organism>
<evidence type="ECO:0000259" key="4">
    <source>
        <dbReference type="PROSITE" id="PS50977"/>
    </source>
</evidence>
<evidence type="ECO:0000256" key="3">
    <source>
        <dbReference type="SAM" id="MobiDB-lite"/>
    </source>
</evidence>
<dbReference type="InterPro" id="IPR050109">
    <property type="entry name" value="HTH-type_TetR-like_transc_reg"/>
</dbReference>
<proteinExistence type="predicted"/>
<gene>
    <name evidence="5" type="ORF">CKO43_03535</name>
</gene>
<evidence type="ECO:0000313" key="5">
    <source>
        <dbReference type="EMBL" id="MBK1711852.1"/>
    </source>
</evidence>